<dbReference type="InterPro" id="IPR036397">
    <property type="entry name" value="RNaseH_sf"/>
</dbReference>
<name>A0ABY7DIR9_MYAAR</name>
<evidence type="ECO:0000313" key="1">
    <source>
        <dbReference type="EMBL" id="WAQ96235.1"/>
    </source>
</evidence>
<dbReference type="PANTHER" id="PTHR46060">
    <property type="entry name" value="MARINER MOS1 TRANSPOSASE-LIKE PROTEIN"/>
    <property type="match status" value="1"/>
</dbReference>
<dbReference type="Proteomes" id="UP001164746">
    <property type="component" value="Chromosome 2"/>
</dbReference>
<proteinExistence type="predicted"/>
<dbReference type="InterPro" id="IPR052709">
    <property type="entry name" value="Transposase-MT_Hybrid"/>
</dbReference>
<keyword evidence="2" id="KW-1185">Reference proteome</keyword>
<evidence type="ECO:0000313" key="2">
    <source>
        <dbReference type="Proteomes" id="UP001164746"/>
    </source>
</evidence>
<protein>
    <submittedName>
        <fullName evidence="1">MOS1T-like protein</fullName>
    </submittedName>
</protein>
<dbReference type="PANTHER" id="PTHR46060:SF1">
    <property type="entry name" value="MARINER MOS1 TRANSPOSASE-LIKE PROTEIN"/>
    <property type="match status" value="1"/>
</dbReference>
<sequence>MVIFAYDFRGVLTLHMIQMGETVNKEYYKMLSAASAEKSLSAHLSFYTKTHDPTKYGMEKLKGYGLDLLNHPPYSPDISPSDYDLFTKLKEPLPGIRYDSLDEL</sequence>
<gene>
    <name evidence="1" type="ORF">MAR_028925</name>
</gene>
<reference evidence="1" key="1">
    <citation type="submission" date="2022-11" db="EMBL/GenBank/DDBJ databases">
        <title>Centuries of genome instability and evolution in soft-shell clam transmissible cancer (bioRxiv).</title>
        <authorList>
            <person name="Hart S.F.M."/>
            <person name="Yonemitsu M.A."/>
            <person name="Giersch R.M."/>
            <person name="Beal B.F."/>
            <person name="Arriagada G."/>
            <person name="Davis B.W."/>
            <person name="Ostrander E.A."/>
            <person name="Goff S.P."/>
            <person name="Metzger M.J."/>
        </authorList>
    </citation>
    <scope>NUCLEOTIDE SEQUENCE</scope>
    <source>
        <strain evidence="1">MELC-2E11</strain>
        <tissue evidence="1">Siphon/mantle</tissue>
    </source>
</reference>
<accession>A0ABY7DIR9</accession>
<dbReference type="Gene3D" id="3.30.420.10">
    <property type="entry name" value="Ribonuclease H-like superfamily/Ribonuclease H"/>
    <property type="match status" value="1"/>
</dbReference>
<dbReference type="EMBL" id="CP111013">
    <property type="protein sequence ID" value="WAQ96235.1"/>
    <property type="molecule type" value="Genomic_DNA"/>
</dbReference>
<organism evidence="1 2">
    <name type="scientific">Mya arenaria</name>
    <name type="common">Soft-shell clam</name>
    <dbReference type="NCBI Taxonomy" id="6604"/>
    <lineage>
        <taxon>Eukaryota</taxon>
        <taxon>Metazoa</taxon>
        <taxon>Spiralia</taxon>
        <taxon>Lophotrochozoa</taxon>
        <taxon>Mollusca</taxon>
        <taxon>Bivalvia</taxon>
        <taxon>Autobranchia</taxon>
        <taxon>Heteroconchia</taxon>
        <taxon>Euheterodonta</taxon>
        <taxon>Imparidentia</taxon>
        <taxon>Neoheterodontei</taxon>
        <taxon>Myida</taxon>
        <taxon>Myoidea</taxon>
        <taxon>Myidae</taxon>
        <taxon>Mya</taxon>
    </lineage>
</organism>